<accession>A0A066WAW2</accession>
<keyword evidence="13" id="KW-1185">Reference proteome</keyword>
<dbReference type="Pfam" id="PF18307">
    <property type="entry name" value="Tfb2_C"/>
    <property type="match status" value="1"/>
</dbReference>
<comment type="function">
    <text evidence="1">Component of the general transcription and DNA repair factor IIH (TFIIH) core complex, which is involved in general and transcription-coupled nucleotide excision repair (NER) of damaged DNA and, when complexed to TFIIK, in RNA transcription by RNA polymerase II. In NER, TFIIH acts by opening DNA around the lesion to allow the excision of the damaged oligonucleotide and its replacement by a new DNA fragment. In transcription, TFIIH has an essential role in transcription initiation. When the pre-initiation complex (PIC) has been established, TFIIH is required for promoter opening and promoter escape. Phosphorylation of the C-terminal tail (CTD) of the largest subunit of RNA polymerase II by the kinase module TFIIK controls the initiation of transcription.</text>
</comment>
<dbReference type="PANTHER" id="PTHR13152:SF0">
    <property type="entry name" value="GENERAL TRANSCRIPTION FACTOR IIH SUBUNIT 4"/>
    <property type="match status" value="1"/>
</dbReference>
<evidence type="ECO:0000256" key="10">
    <source>
        <dbReference type="SAM" id="MobiDB-lite"/>
    </source>
</evidence>
<evidence type="ECO:0000256" key="7">
    <source>
        <dbReference type="ARBA" id="ARBA00023204"/>
    </source>
</evidence>
<comment type="function">
    <text evidence="9">Component of the general transcription and DNA repair factor IIH (TFIIH) core complex which is involved in general and transcription-coupled nucleotide excision repair (NER) of damaged DNA.</text>
</comment>
<gene>
    <name evidence="12" type="ORF">K437DRAFT_244784</name>
</gene>
<dbReference type="InParanoid" id="A0A066WAW2"/>
<keyword evidence="5 9" id="KW-0805">Transcription regulation</keyword>
<dbReference type="NCBIfam" id="TIGR00625">
    <property type="entry name" value="tfb2"/>
    <property type="match status" value="1"/>
</dbReference>
<protein>
    <recommendedName>
        <fullName evidence="9">RNA polymerase II transcription factor B subunit 2</fullName>
    </recommendedName>
</protein>
<dbReference type="OMA" id="KGFIIIE"/>
<dbReference type="GO" id="GO:0005675">
    <property type="term" value="C:transcription factor TFIIH holo complex"/>
    <property type="evidence" value="ECO:0007669"/>
    <property type="project" value="TreeGrafter"/>
</dbReference>
<dbReference type="FunCoup" id="A0A066WAW2">
    <property type="interactions" value="213"/>
</dbReference>
<evidence type="ECO:0000256" key="9">
    <source>
        <dbReference type="RuleBase" id="RU364024"/>
    </source>
</evidence>
<dbReference type="InterPro" id="IPR040662">
    <property type="entry name" value="Tfb2_C"/>
</dbReference>
<evidence type="ECO:0000256" key="4">
    <source>
        <dbReference type="ARBA" id="ARBA00022763"/>
    </source>
</evidence>
<dbReference type="RefSeq" id="XP_013244588.1">
    <property type="nucleotide sequence ID" value="XM_013389134.1"/>
</dbReference>
<dbReference type="STRING" id="1037660.A0A066WAW2"/>
<dbReference type="InterPro" id="IPR004598">
    <property type="entry name" value="TFIIH_p52/Tfb2"/>
</dbReference>
<comment type="subcellular location">
    <subcellularLocation>
        <location evidence="2 9">Nucleus</location>
    </subcellularLocation>
</comment>
<evidence type="ECO:0000313" key="12">
    <source>
        <dbReference type="EMBL" id="KDN50836.1"/>
    </source>
</evidence>
<comment type="similarity">
    <text evidence="3 9">Belongs to the TFB2 family.</text>
</comment>
<evidence type="ECO:0000313" key="13">
    <source>
        <dbReference type="Proteomes" id="UP000027361"/>
    </source>
</evidence>
<dbReference type="GO" id="GO:0001671">
    <property type="term" value="F:ATPase activator activity"/>
    <property type="evidence" value="ECO:0007669"/>
    <property type="project" value="InterPro"/>
</dbReference>
<dbReference type="GO" id="GO:0000439">
    <property type="term" value="C:transcription factor TFIIH core complex"/>
    <property type="evidence" value="ECO:0007669"/>
    <property type="project" value="InterPro"/>
</dbReference>
<keyword evidence="4 9" id="KW-0227">DNA damage</keyword>
<feature type="region of interest" description="Disordered" evidence="10">
    <location>
        <begin position="1"/>
        <end position="26"/>
    </location>
</feature>
<dbReference type="EMBL" id="JMSN01000018">
    <property type="protein sequence ID" value="KDN50836.1"/>
    <property type="molecule type" value="Genomic_DNA"/>
</dbReference>
<evidence type="ECO:0000256" key="3">
    <source>
        <dbReference type="ARBA" id="ARBA00007132"/>
    </source>
</evidence>
<keyword evidence="8 9" id="KW-0539">Nucleus</keyword>
<evidence type="ECO:0000256" key="6">
    <source>
        <dbReference type="ARBA" id="ARBA00023163"/>
    </source>
</evidence>
<evidence type="ECO:0000259" key="11">
    <source>
        <dbReference type="Pfam" id="PF18307"/>
    </source>
</evidence>
<dbReference type="HOGENOM" id="CLU_027280_4_0_1"/>
<reference evidence="12 13" key="1">
    <citation type="submission" date="2014-05" db="EMBL/GenBank/DDBJ databases">
        <title>Draft genome sequence of a rare smut relative, Tilletiaria anomala UBC 951.</title>
        <authorList>
            <consortium name="DOE Joint Genome Institute"/>
            <person name="Toome M."/>
            <person name="Kuo A."/>
            <person name="Henrissat B."/>
            <person name="Lipzen A."/>
            <person name="Tritt A."/>
            <person name="Yoshinaga Y."/>
            <person name="Zane M."/>
            <person name="Barry K."/>
            <person name="Grigoriev I.V."/>
            <person name="Spatafora J.W."/>
            <person name="Aimea M.C."/>
        </authorList>
    </citation>
    <scope>NUCLEOTIDE SEQUENCE [LARGE SCALE GENOMIC DNA]</scope>
    <source>
        <strain evidence="12 13">UBC 951</strain>
    </source>
</reference>
<dbReference type="GO" id="GO:0006289">
    <property type="term" value="P:nucleotide-excision repair"/>
    <property type="evidence" value="ECO:0007669"/>
    <property type="project" value="InterPro"/>
</dbReference>
<proteinExistence type="inferred from homology"/>
<dbReference type="Gene3D" id="3.30.70.2610">
    <property type="match status" value="1"/>
</dbReference>
<dbReference type="GeneID" id="25263149"/>
<sequence length="500" mass="56148">MSKASVPFADPTRGDDAARQPATTIADQSRAAGIGAENINDFLDRQPPAILNRLFAKPASCLAIFRLLPVLARQLVMQMLFMDAPLALADWNAQLTKEGRRLRERTMKRLKSLCIIRESGSNSNKLLQMNGVFQENMRCALIGGGDHRSFGVLSHTVDQHAVDIAFLDNHAKAKWEAILHFLVGSEGFEAPREPVLYLLKQSGLMQKGNASAPSVAGPSTFSGTNRATSLKITARGFQFLLEDVNTQLWDLLLQYLALAEPRGMDLVEVMSFLFMLGSLELGRDYSTEELSETQLHMLEDFRDYGLVYQRAGSSRRFYPTRLATSLTSNASPIVNSIDEAHEEKGYIILETNYRVYAYTSNPLRIAVLNLFVTLKSRFPNLVIGIITRDSIKSALANGITAEQIIAYLTHHAHPQMWKSDTLLPVTCTDQIRLWEREKNRVAAQQGSLYTDFTSYADFELVRNYARESGVLLWESEETRRFFVSAEGTGPIRDFIKRRLV</sequence>
<organism evidence="12 13">
    <name type="scientific">Tilletiaria anomala (strain ATCC 24038 / CBS 436.72 / UBC 951)</name>
    <dbReference type="NCBI Taxonomy" id="1037660"/>
    <lineage>
        <taxon>Eukaryota</taxon>
        <taxon>Fungi</taxon>
        <taxon>Dikarya</taxon>
        <taxon>Basidiomycota</taxon>
        <taxon>Ustilaginomycotina</taxon>
        <taxon>Exobasidiomycetes</taxon>
        <taxon>Georgefischeriales</taxon>
        <taxon>Tilletiariaceae</taxon>
        <taxon>Tilletiaria</taxon>
    </lineage>
</organism>
<dbReference type="FunFam" id="3.30.70.2610:FF:000001">
    <property type="entry name" value="General transcription factor IIH subunit 4"/>
    <property type="match status" value="1"/>
</dbReference>
<keyword evidence="7 9" id="KW-0234">DNA repair</keyword>
<dbReference type="GO" id="GO:0003690">
    <property type="term" value="F:double-stranded DNA binding"/>
    <property type="evidence" value="ECO:0007669"/>
    <property type="project" value="TreeGrafter"/>
</dbReference>
<evidence type="ECO:0000256" key="8">
    <source>
        <dbReference type="ARBA" id="ARBA00023242"/>
    </source>
</evidence>
<name>A0A066WAW2_TILAU</name>
<dbReference type="AlphaFoldDB" id="A0A066WAW2"/>
<feature type="domain" description="Transcription factor Tfb2 C-terminal" evidence="11">
    <location>
        <begin position="429"/>
        <end position="496"/>
    </location>
</feature>
<dbReference type="Proteomes" id="UP000027361">
    <property type="component" value="Unassembled WGS sequence"/>
</dbReference>
<evidence type="ECO:0000256" key="2">
    <source>
        <dbReference type="ARBA" id="ARBA00004123"/>
    </source>
</evidence>
<dbReference type="PANTHER" id="PTHR13152">
    <property type="entry name" value="TFIIH, POLYPEPTIDE 4"/>
    <property type="match status" value="1"/>
</dbReference>
<dbReference type="GO" id="GO:0006366">
    <property type="term" value="P:transcription by RNA polymerase II"/>
    <property type="evidence" value="ECO:0007669"/>
    <property type="project" value="UniProtKB-ARBA"/>
</dbReference>
<evidence type="ECO:0000256" key="1">
    <source>
        <dbReference type="ARBA" id="ARBA00002817"/>
    </source>
</evidence>
<keyword evidence="6 9" id="KW-0804">Transcription</keyword>
<dbReference type="OrthoDB" id="413460at2759"/>
<evidence type="ECO:0000256" key="5">
    <source>
        <dbReference type="ARBA" id="ARBA00023015"/>
    </source>
</evidence>
<comment type="caution">
    <text evidence="12">The sequence shown here is derived from an EMBL/GenBank/DDBJ whole genome shotgun (WGS) entry which is preliminary data.</text>
</comment>
<dbReference type="Pfam" id="PF03849">
    <property type="entry name" value="Tfb2"/>
    <property type="match status" value="1"/>
</dbReference>